<proteinExistence type="predicted"/>
<accession>A0A6A7BS17</accession>
<gene>
    <name evidence="1" type="ORF">K470DRAFT_260674</name>
</gene>
<feature type="non-terminal residue" evidence="1">
    <location>
        <position position="1"/>
    </location>
</feature>
<dbReference type="EMBL" id="MU006037">
    <property type="protein sequence ID" value="KAF2857555.1"/>
    <property type="molecule type" value="Genomic_DNA"/>
</dbReference>
<sequence>GICAAMRRLLFWEHAGGALWGNNFAIAAKLRSRDVMEKASTQSVLSEISQIKSDLHQDLRKRLRDVHEEMLLDSVFTALHLQPIPLAFNVSEERAKAASLWKWKQWDLNYHLLSADKLIHERDLQRRGWEKK</sequence>
<evidence type="ECO:0000313" key="1">
    <source>
        <dbReference type="EMBL" id="KAF2857555.1"/>
    </source>
</evidence>
<dbReference type="AlphaFoldDB" id="A0A6A7BS17"/>
<reference evidence="1" key="1">
    <citation type="journal article" date="2020" name="Stud. Mycol.">
        <title>101 Dothideomycetes genomes: a test case for predicting lifestyles and emergence of pathogens.</title>
        <authorList>
            <person name="Haridas S."/>
            <person name="Albert R."/>
            <person name="Binder M."/>
            <person name="Bloem J."/>
            <person name="Labutti K."/>
            <person name="Salamov A."/>
            <person name="Andreopoulos B."/>
            <person name="Baker S."/>
            <person name="Barry K."/>
            <person name="Bills G."/>
            <person name="Bluhm B."/>
            <person name="Cannon C."/>
            <person name="Castanera R."/>
            <person name="Culley D."/>
            <person name="Daum C."/>
            <person name="Ezra D."/>
            <person name="Gonzalez J."/>
            <person name="Henrissat B."/>
            <person name="Kuo A."/>
            <person name="Liang C."/>
            <person name="Lipzen A."/>
            <person name="Lutzoni F."/>
            <person name="Magnuson J."/>
            <person name="Mondo S."/>
            <person name="Nolan M."/>
            <person name="Ohm R."/>
            <person name="Pangilinan J."/>
            <person name="Park H.-J."/>
            <person name="Ramirez L."/>
            <person name="Alfaro M."/>
            <person name="Sun H."/>
            <person name="Tritt A."/>
            <person name="Yoshinaga Y."/>
            <person name="Zwiers L.-H."/>
            <person name="Turgeon B."/>
            <person name="Goodwin S."/>
            <person name="Spatafora J."/>
            <person name="Crous P."/>
            <person name="Grigoriev I."/>
        </authorList>
    </citation>
    <scope>NUCLEOTIDE SEQUENCE</scope>
    <source>
        <strain evidence="1">CBS 480.64</strain>
    </source>
</reference>
<protein>
    <submittedName>
        <fullName evidence="1">Uncharacterized protein</fullName>
    </submittedName>
</protein>
<dbReference type="Proteomes" id="UP000799421">
    <property type="component" value="Unassembled WGS sequence"/>
</dbReference>
<name>A0A6A7BS17_9PEZI</name>
<organism evidence="1 2">
    <name type="scientific">Piedraia hortae CBS 480.64</name>
    <dbReference type="NCBI Taxonomy" id="1314780"/>
    <lineage>
        <taxon>Eukaryota</taxon>
        <taxon>Fungi</taxon>
        <taxon>Dikarya</taxon>
        <taxon>Ascomycota</taxon>
        <taxon>Pezizomycotina</taxon>
        <taxon>Dothideomycetes</taxon>
        <taxon>Dothideomycetidae</taxon>
        <taxon>Capnodiales</taxon>
        <taxon>Piedraiaceae</taxon>
        <taxon>Piedraia</taxon>
    </lineage>
</organism>
<keyword evidence="2" id="KW-1185">Reference proteome</keyword>
<evidence type="ECO:0000313" key="2">
    <source>
        <dbReference type="Proteomes" id="UP000799421"/>
    </source>
</evidence>